<evidence type="ECO:0000313" key="9">
    <source>
        <dbReference type="EMBL" id="KAG0321367.1"/>
    </source>
</evidence>
<keyword evidence="3" id="KW-0813">Transport</keyword>
<keyword evidence="6 7" id="KW-0472">Membrane</keyword>
<dbReference type="Pfam" id="PF01699">
    <property type="entry name" value="Na_Ca_ex"/>
    <property type="match status" value="1"/>
</dbReference>
<dbReference type="GO" id="GO:0008324">
    <property type="term" value="F:monoatomic cation transmembrane transporter activity"/>
    <property type="evidence" value="ECO:0007669"/>
    <property type="project" value="TreeGrafter"/>
</dbReference>
<gene>
    <name evidence="9" type="ORF">BGZ99_003949</name>
</gene>
<comment type="subcellular location">
    <subcellularLocation>
        <location evidence="1">Membrane</location>
        <topology evidence="1">Multi-pass membrane protein</topology>
    </subcellularLocation>
</comment>
<accession>A0A9P6RLQ4</accession>
<dbReference type="GO" id="GO:0016020">
    <property type="term" value="C:membrane"/>
    <property type="evidence" value="ECO:0007669"/>
    <property type="project" value="UniProtKB-SubCell"/>
</dbReference>
<evidence type="ECO:0000256" key="2">
    <source>
        <dbReference type="ARBA" id="ARBA00008170"/>
    </source>
</evidence>
<name>A0A9P6RLQ4_9FUNG</name>
<dbReference type="EMBL" id="JAAAIP010000246">
    <property type="protein sequence ID" value="KAG0321367.1"/>
    <property type="molecule type" value="Genomic_DNA"/>
</dbReference>
<comment type="caution">
    <text evidence="9">The sequence shown here is derived from an EMBL/GenBank/DDBJ whole genome shotgun (WGS) entry which is preliminary data.</text>
</comment>
<dbReference type="InterPro" id="IPR044880">
    <property type="entry name" value="NCX_ion-bd_dom_sf"/>
</dbReference>
<evidence type="ECO:0000256" key="4">
    <source>
        <dbReference type="ARBA" id="ARBA00022692"/>
    </source>
</evidence>
<feature type="transmembrane region" description="Helical" evidence="7">
    <location>
        <begin position="43"/>
        <end position="65"/>
    </location>
</feature>
<feature type="transmembrane region" description="Helical" evidence="7">
    <location>
        <begin position="86"/>
        <end position="110"/>
    </location>
</feature>
<evidence type="ECO:0000256" key="6">
    <source>
        <dbReference type="ARBA" id="ARBA00023136"/>
    </source>
</evidence>
<dbReference type="OrthoDB" id="407410at2759"/>
<protein>
    <recommendedName>
        <fullName evidence="8">Sodium/calcium exchanger membrane region domain-containing protein</fullName>
    </recommendedName>
</protein>
<comment type="similarity">
    <text evidence="2">Belongs to the Ca(2+):cation antiporter (CaCA) (TC 2.A.19) family.</text>
</comment>
<feature type="transmembrane region" description="Helical" evidence="7">
    <location>
        <begin position="155"/>
        <end position="174"/>
    </location>
</feature>
<keyword evidence="10" id="KW-1185">Reference proteome</keyword>
<evidence type="ECO:0000259" key="8">
    <source>
        <dbReference type="Pfam" id="PF01699"/>
    </source>
</evidence>
<keyword evidence="4 7" id="KW-0812">Transmembrane</keyword>
<evidence type="ECO:0000256" key="7">
    <source>
        <dbReference type="SAM" id="Phobius"/>
    </source>
</evidence>
<evidence type="ECO:0000256" key="3">
    <source>
        <dbReference type="ARBA" id="ARBA00022448"/>
    </source>
</evidence>
<evidence type="ECO:0000256" key="5">
    <source>
        <dbReference type="ARBA" id="ARBA00022989"/>
    </source>
</evidence>
<dbReference type="GO" id="GO:0006874">
    <property type="term" value="P:intracellular calcium ion homeostasis"/>
    <property type="evidence" value="ECO:0007669"/>
    <property type="project" value="TreeGrafter"/>
</dbReference>
<feature type="transmembrane region" description="Helical" evidence="7">
    <location>
        <begin position="122"/>
        <end position="143"/>
    </location>
</feature>
<dbReference type="AlphaFoldDB" id="A0A9P6RLQ4"/>
<feature type="transmembrane region" description="Helical" evidence="7">
    <location>
        <begin position="20"/>
        <end position="37"/>
    </location>
</feature>
<evidence type="ECO:0000256" key="1">
    <source>
        <dbReference type="ARBA" id="ARBA00004141"/>
    </source>
</evidence>
<proteinExistence type="inferred from homology"/>
<evidence type="ECO:0000313" key="10">
    <source>
        <dbReference type="Proteomes" id="UP000738325"/>
    </source>
</evidence>
<reference evidence="9" key="1">
    <citation type="journal article" date="2020" name="Fungal Divers.">
        <title>Resolving the Mortierellaceae phylogeny through synthesis of multi-gene phylogenetics and phylogenomics.</title>
        <authorList>
            <person name="Vandepol N."/>
            <person name="Liber J."/>
            <person name="Desiro A."/>
            <person name="Na H."/>
            <person name="Kennedy M."/>
            <person name="Barry K."/>
            <person name="Grigoriev I.V."/>
            <person name="Miller A.N."/>
            <person name="O'Donnell K."/>
            <person name="Stajich J.E."/>
            <person name="Bonito G."/>
        </authorList>
    </citation>
    <scope>NUCLEOTIDE SEQUENCE</scope>
    <source>
        <strain evidence="9">REB-010B</strain>
    </source>
</reference>
<organism evidence="9 10">
    <name type="scientific">Dissophora globulifera</name>
    <dbReference type="NCBI Taxonomy" id="979702"/>
    <lineage>
        <taxon>Eukaryota</taxon>
        <taxon>Fungi</taxon>
        <taxon>Fungi incertae sedis</taxon>
        <taxon>Mucoromycota</taxon>
        <taxon>Mortierellomycotina</taxon>
        <taxon>Mortierellomycetes</taxon>
        <taxon>Mortierellales</taxon>
        <taxon>Mortierellaceae</taxon>
        <taxon>Dissophora</taxon>
    </lineage>
</organism>
<dbReference type="InterPro" id="IPR004837">
    <property type="entry name" value="NaCa_Exmemb"/>
</dbReference>
<dbReference type="Proteomes" id="UP000738325">
    <property type="component" value="Unassembled WGS sequence"/>
</dbReference>
<dbReference type="PANTHER" id="PTHR12266:SF0">
    <property type="entry name" value="MITOCHONDRIAL SODIUM_CALCIUM EXCHANGER PROTEIN"/>
    <property type="match status" value="1"/>
</dbReference>
<dbReference type="Gene3D" id="1.20.1420.30">
    <property type="entry name" value="NCX, central ion-binding region"/>
    <property type="match status" value="1"/>
</dbReference>
<dbReference type="PANTHER" id="PTHR12266">
    <property type="entry name" value="NA+/CA2+ K+ INDEPENDENT EXCHANGER"/>
    <property type="match status" value="1"/>
</dbReference>
<keyword evidence="5 7" id="KW-1133">Transmembrane helix</keyword>
<feature type="domain" description="Sodium/calcium exchanger membrane region" evidence="8">
    <location>
        <begin position="22"/>
        <end position="171"/>
    </location>
</feature>
<dbReference type="InterPro" id="IPR051359">
    <property type="entry name" value="CaCA_antiporter"/>
</dbReference>
<sequence length="181" mass="18938">MSVAVYFCSSEEHPPKFYDGLAFLGFLVSMAWIFVIANEVVGILQAFGMILGVSDAILGLTVFAMGNSLGDLVSNITIAKMGFPRMAFSACFGGPLLNMLLGVGISGAYVTLSSGANIPVTMSPTILVSLGSTLVAVVGTVLVVTQGGYALRRRWWGGMLLALYAGSMVANVVLEVRMTAV</sequence>